<dbReference type="HOGENOM" id="CLU_2333629_0_0_1"/>
<evidence type="ECO:0000313" key="2">
    <source>
        <dbReference type="Proteomes" id="UP000015241"/>
    </source>
</evidence>
<dbReference type="InParanoid" id="S8FHZ2"/>
<name>S8FHZ2_FOMSC</name>
<accession>S8FHZ2</accession>
<sequence length="98" mass="10980">MAWERCSWRDTHEQSVVLVRPIRFHVSGLKSLSLSVRIPSSGSTLCLRFCAPLFVDVAHASFKSTRLNPGFLVSSHDDYPPLRLLPWLSLTSQALASK</sequence>
<reference evidence="1 2" key="1">
    <citation type="journal article" date="2012" name="Science">
        <title>The Paleozoic origin of enzymatic lignin decomposition reconstructed from 31 fungal genomes.</title>
        <authorList>
            <person name="Floudas D."/>
            <person name="Binder M."/>
            <person name="Riley R."/>
            <person name="Barry K."/>
            <person name="Blanchette R.A."/>
            <person name="Henrissat B."/>
            <person name="Martinez A.T."/>
            <person name="Otillar R."/>
            <person name="Spatafora J.W."/>
            <person name="Yadav J.S."/>
            <person name="Aerts A."/>
            <person name="Benoit I."/>
            <person name="Boyd A."/>
            <person name="Carlson A."/>
            <person name="Copeland A."/>
            <person name="Coutinho P.M."/>
            <person name="de Vries R.P."/>
            <person name="Ferreira P."/>
            <person name="Findley K."/>
            <person name="Foster B."/>
            <person name="Gaskell J."/>
            <person name="Glotzer D."/>
            <person name="Gorecki P."/>
            <person name="Heitman J."/>
            <person name="Hesse C."/>
            <person name="Hori C."/>
            <person name="Igarashi K."/>
            <person name="Jurgens J.A."/>
            <person name="Kallen N."/>
            <person name="Kersten P."/>
            <person name="Kohler A."/>
            <person name="Kuees U."/>
            <person name="Kumar T.K.A."/>
            <person name="Kuo A."/>
            <person name="LaButti K."/>
            <person name="Larrondo L.F."/>
            <person name="Lindquist E."/>
            <person name="Ling A."/>
            <person name="Lombard V."/>
            <person name="Lucas S."/>
            <person name="Lundell T."/>
            <person name="Martin R."/>
            <person name="McLaughlin D.J."/>
            <person name="Morgenstern I."/>
            <person name="Morin E."/>
            <person name="Murat C."/>
            <person name="Nagy L.G."/>
            <person name="Nolan M."/>
            <person name="Ohm R.A."/>
            <person name="Patyshakuliyeva A."/>
            <person name="Rokas A."/>
            <person name="Ruiz-Duenas F.J."/>
            <person name="Sabat G."/>
            <person name="Salamov A."/>
            <person name="Samejima M."/>
            <person name="Schmutz J."/>
            <person name="Slot J.C."/>
            <person name="St John F."/>
            <person name="Stenlid J."/>
            <person name="Sun H."/>
            <person name="Sun S."/>
            <person name="Syed K."/>
            <person name="Tsang A."/>
            <person name="Wiebenga A."/>
            <person name="Young D."/>
            <person name="Pisabarro A."/>
            <person name="Eastwood D.C."/>
            <person name="Martin F."/>
            <person name="Cullen D."/>
            <person name="Grigoriev I.V."/>
            <person name="Hibbett D.S."/>
        </authorList>
    </citation>
    <scope>NUCLEOTIDE SEQUENCE</scope>
    <source>
        <strain evidence="2">FP-58527</strain>
    </source>
</reference>
<dbReference type="Proteomes" id="UP000015241">
    <property type="component" value="Unassembled WGS sequence"/>
</dbReference>
<gene>
    <name evidence="1" type="ORF">FOMPIDRAFT_89975</name>
</gene>
<organism evidence="1 2">
    <name type="scientific">Fomitopsis schrenkii</name>
    <name type="common">Brown rot fungus</name>
    <dbReference type="NCBI Taxonomy" id="2126942"/>
    <lineage>
        <taxon>Eukaryota</taxon>
        <taxon>Fungi</taxon>
        <taxon>Dikarya</taxon>
        <taxon>Basidiomycota</taxon>
        <taxon>Agaricomycotina</taxon>
        <taxon>Agaricomycetes</taxon>
        <taxon>Polyporales</taxon>
        <taxon>Fomitopsis</taxon>
    </lineage>
</organism>
<keyword evidence="2" id="KW-1185">Reference proteome</keyword>
<evidence type="ECO:0000313" key="1">
    <source>
        <dbReference type="EMBL" id="EPS98019.1"/>
    </source>
</evidence>
<protein>
    <submittedName>
        <fullName evidence="1">Uncharacterized protein</fullName>
    </submittedName>
</protein>
<dbReference type="EMBL" id="KE504170">
    <property type="protein sequence ID" value="EPS98019.1"/>
    <property type="molecule type" value="Genomic_DNA"/>
</dbReference>
<dbReference type="AlphaFoldDB" id="S8FHZ2"/>
<proteinExistence type="predicted"/>